<keyword evidence="2" id="KW-1185">Reference proteome</keyword>
<reference evidence="1 2" key="1">
    <citation type="submission" date="2018-03" db="EMBL/GenBank/DDBJ databases">
        <title>Genomic Encyclopedia of Type Strains, Phase III (KMG-III): the genomes of soil and plant-associated and newly described type strains.</title>
        <authorList>
            <person name="Whitman W."/>
        </authorList>
    </citation>
    <scope>NUCLEOTIDE SEQUENCE [LARGE SCALE GENOMIC DNA]</scope>
    <source>
        <strain evidence="1 2">CGMCC 1.9313</strain>
    </source>
</reference>
<evidence type="ECO:0000313" key="1">
    <source>
        <dbReference type="EMBL" id="PRY53550.1"/>
    </source>
</evidence>
<comment type="caution">
    <text evidence="1">The sequence shown here is derived from an EMBL/GenBank/DDBJ whole genome shotgun (WGS) entry which is preliminary data.</text>
</comment>
<dbReference type="Proteomes" id="UP000238034">
    <property type="component" value="Unassembled WGS sequence"/>
</dbReference>
<dbReference type="AlphaFoldDB" id="A0A2T0U6L1"/>
<organism evidence="1 2">
    <name type="scientific">Arcticibacter pallidicorallinus</name>
    <dbReference type="NCBI Taxonomy" id="1259464"/>
    <lineage>
        <taxon>Bacteria</taxon>
        <taxon>Pseudomonadati</taxon>
        <taxon>Bacteroidota</taxon>
        <taxon>Sphingobacteriia</taxon>
        <taxon>Sphingobacteriales</taxon>
        <taxon>Sphingobacteriaceae</taxon>
        <taxon>Arcticibacter</taxon>
    </lineage>
</organism>
<sequence length="151" mass="16358">MIAKKSLLFLILGLALSGCRIDDTLCEAADCIAPVVTLKIKLVDKVSNVNLLSRNSSFKLSDLTITSTAYSSNLALKIDSTELNNRYVTILSSGTETFTVKYKDSAPDQIDIRSKLVKSGCCKILNVQSITLNGNPVCPKCSGVEVIEIRK</sequence>
<dbReference type="RefSeq" id="WP_106292155.1">
    <property type="nucleotide sequence ID" value="NZ_PVTH01000003.1"/>
</dbReference>
<name>A0A2T0U6L1_9SPHI</name>
<dbReference type="PROSITE" id="PS51257">
    <property type="entry name" value="PROKAR_LIPOPROTEIN"/>
    <property type="match status" value="1"/>
</dbReference>
<proteinExistence type="predicted"/>
<dbReference type="EMBL" id="PVTH01000003">
    <property type="protein sequence ID" value="PRY53550.1"/>
    <property type="molecule type" value="Genomic_DNA"/>
</dbReference>
<gene>
    <name evidence="1" type="ORF">B0I27_10315</name>
</gene>
<evidence type="ECO:0000313" key="2">
    <source>
        <dbReference type="Proteomes" id="UP000238034"/>
    </source>
</evidence>
<protein>
    <submittedName>
        <fullName evidence="1">Uncharacterized protein</fullName>
    </submittedName>
</protein>
<accession>A0A2T0U6L1</accession>
<dbReference type="OrthoDB" id="794289at2"/>